<dbReference type="OrthoDB" id="5189579at2"/>
<evidence type="ECO:0000256" key="2">
    <source>
        <dbReference type="SAM" id="Phobius"/>
    </source>
</evidence>
<feature type="transmembrane region" description="Helical" evidence="2">
    <location>
        <begin position="206"/>
        <end position="233"/>
    </location>
</feature>
<dbReference type="STRING" id="58114.SAMN05216270_104207"/>
<name>A0A1G6V6R8_9ACTN</name>
<dbReference type="RefSeq" id="WP_091032273.1">
    <property type="nucleotide sequence ID" value="NZ_FNAD01000004.1"/>
</dbReference>
<dbReference type="AlphaFoldDB" id="A0A1G6V6R8"/>
<feature type="transmembrane region" description="Helical" evidence="2">
    <location>
        <begin position="146"/>
        <end position="163"/>
    </location>
</feature>
<reference evidence="4" key="1">
    <citation type="submission" date="2016-10" db="EMBL/GenBank/DDBJ databases">
        <authorList>
            <person name="Varghese N."/>
            <person name="Submissions S."/>
        </authorList>
    </citation>
    <scope>NUCLEOTIDE SEQUENCE [LARGE SCALE GENOMIC DNA]</scope>
    <source>
        <strain evidence="4">CGMCC 4.3516</strain>
    </source>
</reference>
<feature type="transmembrane region" description="Helical" evidence="2">
    <location>
        <begin position="45"/>
        <end position="63"/>
    </location>
</feature>
<evidence type="ECO:0000313" key="3">
    <source>
        <dbReference type="EMBL" id="SDD48687.1"/>
    </source>
</evidence>
<sequence>MSDDPYWNSGQSSEPSGRFSGGDPLVTDSFETWWHASLDVVQRSWRTVGLILLIGVVLPRWIIGAFDNNVRAPQVDVEVDDWGAWVREYSPGVAVGVIGAVLSLAALYVAGSAALAAVRTAAAEAAGGFLSLGEAFSFGFRRGGRFFLWLLLAWVTIGAGLVLCVLPGLWAIFALSLMAPAAVFEARRSPYARSIQLTHAAFWPALGRIVIVVLVAIAANLVIGLVGLLLAGVWHGIFAPWLAAVLTVLTEAIMALLLLVPMIWVLAASLCTYAWLRGRGESVSATSLSAEASGAVPVHGSQASPSPAPGGYTGPGEPGHPGSPPPTP</sequence>
<feature type="region of interest" description="Disordered" evidence="1">
    <location>
        <begin position="1"/>
        <end position="21"/>
    </location>
</feature>
<evidence type="ECO:0000256" key="1">
    <source>
        <dbReference type="SAM" id="MobiDB-lite"/>
    </source>
</evidence>
<evidence type="ECO:0008006" key="5">
    <source>
        <dbReference type="Google" id="ProtNLM"/>
    </source>
</evidence>
<accession>A0A1G6V6R8</accession>
<feature type="region of interest" description="Disordered" evidence="1">
    <location>
        <begin position="295"/>
        <end position="328"/>
    </location>
</feature>
<proteinExistence type="predicted"/>
<keyword evidence="4" id="KW-1185">Reference proteome</keyword>
<dbReference type="Proteomes" id="UP000198949">
    <property type="component" value="Unassembled WGS sequence"/>
</dbReference>
<protein>
    <recommendedName>
        <fullName evidence="5">Membrane domain of glycerophosphoryl diester phosphodiesterase</fullName>
    </recommendedName>
</protein>
<keyword evidence="2" id="KW-0812">Transmembrane</keyword>
<dbReference type="EMBL" id="FNAD01000004">
    <property type="protein sequence ID" value="SDD48687.1"/>
    <property type="molecule type" value="Genomic_DNA"/>
</dbReference>
<keyword evidence="2" id="KW-0472">Membrane</keyword>
<feature type="transmembrane region" description="Helical" evidence="2">
    <location>
        <begin position="89"/>
        <end position="110"/>
    </location>
</feature>
<gene>
    <name evidence="3" type="ORF">SAMN05216270_104207</name>
</gene>
<organism evidence="3 4">
    <name type="scientific">Glycomyces harbinensis</name>
    <dbReference type="NCBI Taxonomy" id="58114"/>
    <lineage>
        <taxon>Bacteria</taxon>
        <taxon>Bacillati</taxon>
        <taxon>Actinomycetota</taxon>
        <taxon>Actinomycetes</taxon>
        <taxon>Glycomycetales</taxon>
        <taxon>Glycomycetaceae</taxon>
        <taxon>Glycomyces</taxon>
    </lineage>
</organism>
<keyword evidence="2" id="KW-1133">Transmembrane helix</keyword>
<feature type="transmembrane region" description="Helical" evidence="2">
    <location>
        <begin position="253"/>
        <end position="276"/>
    </location>
</feature>
<evidence type="ECO:0000313" key="4">
    <source>
        <dbReference type="Proteomes" id="UP000198949"/>
    </source>
</evidence>